<dbReference type="eggNOG" id="ENOG502SPIE">
    <property type="taxonomic scope" value="Eukaryota"/>
</dbReference>
<reference evidence="2 3" key="1">
    <citation type="journal article" date="2012" name="Genome Biol.">
        <title>Genome and low-iron response of an oceanic diatom adapted to chronic iron limitation.</title>
        <authorList>
            <person name="Lommer M."/>
            <person name="Specht M."/>
            <person name="Roy A.S."/>
            <person name="Kraemer L."/>
            <person name="Andreson R."/>
            <person name="Gutowska M.A."/>
            <person name="Wolf J."/>
            <person name="Bergner S.V."/>
            <person name="Schilhabel M.B."/>
            <person name="Klostermeier U.C."/>
            <person name="Beiko R.G."/>
            <person name="Rosenstiel P."/>
            <person name="Hippler M."/>
            <person name="Laroche J."/>
        </authorList>
    </citation>
    <scope>NUCLEOTIDE SEQUENCE [LARGE SCALE GENOMIC DNA]</scope>
    <source>
        <strain evidence="2 3">CCMP1005</strain>
    </source>
</reference>
<sequence length="551" mass="61310">MSWAARLLNPESTMANIRIDLESMSTTRIRKRRASTRSTAKFLVFVAATALLFPSEAFVNNPSQRCRTHQQSSRETIRRRLLEDNAQDTSNKVAKGSEVSSTNGAKRVSRKKKVKKTSKIRKTPIQISTKSLTPSQKKSSNFGESDGSESKEEKEEYAYNLPRNGYSLADDLDKNSPENKELFETELTPVFLGKSKTREIVYDDDGFPQLAEPRIDEEGKGDSVAKHQGVARIDTLSTQGGEEPVRWLVSLGSDDDKSASYALVDLPPYSDSLAGKIKTFMSKNSTDLQASLDVILLTNQQCIHYDQTPGVFVTRKSDLTKWIQAFPGVEVAMYRLDIPRECRESVTQVLDGYGPWGYDEAAGKFFETGRPLVVEEWDDDTKSNVLTKGALPPDDAQDGIDESEAEDDSQYSKEAIRQREAGYRLLAVYTPGHTFGSVTYVFPQRCICSSGLALPLEGSRATDGSGLDAQPQGPRLDYQGYLATSASRSRQMSSALSFINNYIDRFHTVLPARGDLVDLGGDEDSRKRELLENVGMYEKLSNIYERLGIVD</sequence>
<dbReference type="OrthoDB" id="43960at2759"/>
<accession>K0S8G7</accession>
<gene>
    <name evidence="2" type="ORF">THAOC_17885</name>
</gene>
<dbReference type="Proteomes" id="UP000266841">
    <property type="component" value="Unassembled WGS sequence"/>
</dbReference>
<keyword evidence="3" id="KW-1185">Reference proteome</keyword>
<evidence type="ECO:0000256" key="1">
    <source>
        <dbReference type="SAM" id="MobiDB-lite"/>
    </source>
</evidence>
<feature type="region of interest" description="Disordered" evidence="1">
    <location>
        <begin position="82"/>
        <end position="157"/>
    </location>
</feature>
<feature type="compositionally biased region" description="Polar residues" evidence="1">
    <location>
        <begin position="87"/>
        <end position="104"/>
    </location>
</feature>
<proteinExistence type="predicted"/>
<dbReference type="CDD" id="cd06262">
    <property type="entry name" value="metallo-hydrolase-like_MBL-fold"/>
    <property type="match status" value="1"/>
</dbReference>
<feature type="region of interest" description="Disordered" evidence="1">
    <location>
        <begin position="384"/>
        <end position="413"/>
    </location>
</feature>
<protein>
    <submittedName>
        <fullName evidence="2">Uncharacterized protein</fullName>
    </submittedName>
</protein>
<feature type="compositionally biased region" description="Acidic residues" evidence="1">
    <location>
        <begin position="395"/>
        <end position="409"/>
    </location>
</feature>
<evidence type="ECO:0000313" key="2">
    <source>
        <dbReference type="EMBL" id="EJK61600.1"/>
    </source>
</evidence>
<evidence type="ECO:0000313" key="3">
    <source>
        <dbReference type="Proteomes" id="UP000266841"/>
    </source>
</evidence>
<feature type="compositionally biased region" description="Basic residues" evidence="1">
    <location>
        <begin position="107"/>
        <end position="122"/>
    </location>
</feature>
<comment type="caution">
    <text evidence="2">The sequence shown here is derived from an EMBL/GenBank/DDBJ whole genome shotgun (WGS) entry which is preliminary data.</text>
</comment>
<feature type="compositionally biased region" description="Polar residues" evidence="1">
    <location>
        <begin position="125"/>
        <end position="142"/>
    </location>
</feature>
<dbReference type="EMBL" id="AGNL01019766">
    <property type="protein sequence ID" value="EJK61600.1"/>
    <property type="molecule type" value="Genomic_DNA"/>
</dbReference>
<dbReference type="AlphaFoldDB" id="K0S8G7"/>
<dbReference type="OMA" id="MANIRID"/>
<organism evidence="2 3">
    <name type="scientific">Thalassiosira oceanica</name>
    <name type="common">Marine diatom</name>
    <dbReference type="NCBI Taxonomy" id="159749"/>
    <lineage>
        <taxon>Eukaryota</taxon>
        <taxon>Sar</taxon>
        <taxon>Stramenopiles</taxon>
        <taxon>Ochrophyta</taxon>
        <taxon>Bacillariophyta</taxon>
        <taxon>Coscinodiscophyceae</taxon>
        <taxon>Thalassiosirophycidae</taxon>
        <taxon>Thalassiosirales</taxon>
        <taxon>Thalassiosiraceae</taxon>
        <taxon>Thalassiosira</taxon>
    </lineage>
</organism>
<name>K0S8G7_THAOC</name>
<feature type="compositionally biased region" description="Basic and acidic residues" evidence="1">
    <location>
        <begin position="148"/>
        <end position="157"/>
    </location>
</feature>